<keyword evidence="3" id="KW-1185">Reference proteome</keyword>
<reference evidence="2" key="1">
    <citation type="journal article" date="2020" name="Stud. Mycol.">
        <title>101 Dothideomycetes genomes: a test case for predicting lifestyles and emergence of pathogens.</title>
        <authorList>
            <person name="Haridas S."/>
            <person name="Albert R."/>
            <person name="Binder M."/>
            <person name="Bloem J."/>
            <person name="Labutti K."/>
            <person name="Salamov A."/>
            <person name="Andreopoulos B."/>
            <person name="Baker S."/>
            <person name="Barry K."/>
            <person name="Bills G."/>
            <person name="Bluhm B."/>
            <person name="Cannon C."/>
            <person name="Castanera R."/>
            <person name="Culley D."/>
            <person name="Daum C."/>
            <person name="Ezra D."/>
            <person name="Gonzalez J."/>
            <person name="Henrissat B."/>
            <person name="Kuo A."/>
            <person name="Liang C."/>
            <person name="Lipzen A."/>
            <person name="Lutzoni F."/>
            <person name="Magnuson J."/>
            <person name="Mondo S."/>
            <person name="Nolan M."/>
            <person name="Ohm R."/>
            <person name="Pangilinan J."/>
            <person name="Park H.-J."/>
            <person name="Ramirez L."/>
            <person name="Alfaro M."/>
            <person name="Sun H."/>
            <person name="Tritt A."/>
            <person name="Yoshinaga Y."/>
            <person name="Zwiers L.-H."/>
            <person name="Turgeon B."/>
            <person name="Goodwin S."/>
            <person name="Spatafora J."/>
            <person name="Crous P."/>
            <person name="Grigoriev I."/>
        </authorList>
    </citation>
    <scope>NUCLEOTIDE SEQUENCE</scope>
    <source>
        <strain evidence="2">CBS 110217</strain>
    </source>
</reference>
<evidence type="ECO:0000313" key="3">
    <source>
        <dbReference type="Proteomes" id="UP000799777"/>
    </source>
</evidence>
<organism evidence="2 3">
    <name type="scientific">Setomelanomma holmii</name>
    <dbReference type="NCBI Taxonomy" id="210430"/>
    <lineage>
        <taxon>Eukaryota</taxon>
        <taxon>Fungi</taxon>
        <taxon>Dikarya</taxon>
        <taxon>Ascomycota</taxon>
        <taxon>Pezizomycotina</taxon>
        <taxon>Dothideomycetes</taxon>
        <taxon>Pleosporomycetidae</taxon>
        <taxon>Pleosporales</taxon>
        <taxon>Pleosporineae</taxon>
        <taxon>Phaeosphaeriaceae</taxon>
        <taxon>Setomelanomma</taxon>
    </lineage>
</organism>
<name>A0A9P4H763_9PLEO</name>
<evidence type="ECO:0000313" key="2">
    <source>
        <dbReference type="EMBL" id="KAF2028192.1"/>
    </source>
</evidence>
<dbReference type="AlphaFoldDB" id="A0A9P4H763"/>
<gene>
    <name evidence="2" type="ORF">EK21DRAFT_90883</name>
</gene>
<sequence length="162" mass="17742">MATKAGTTLCWSRLLSLRPHDDARKLAATLSVSVVLWRCAHSEMGCMSEPWTSEASAARDNVRCPRTGQATNEPWRPRPLRESPASSAVKAHPTPVGCSVDSTRSKGMPTDYVLPPSQRWGSATLRNATSAHGARRPSYVVIWHIAPYWLLPGYSVRHPGSP</sequence>
<protein>
    <submittedName>
        <fullName evidence="2">Uncharacterized protein</fullName>
    </submittedName>
</protein>
<accession>A0A9P4H763</accession>
<dbReference type="OrthoDB" id="10649042at2759"/>
<dbReference type="EMBL" id="ML978216">
    <property type="protein sequence ID" value="KAF2028192.1"/>
    <property type="molecule type" value="Genomic_DNA"/>
</dbReference>
<proteinExistence type="predicted"/>
<evidence type="ECO:0000256" key="1">
    <source>
        <dbReference type="SAM" id="MobiDB-lite"/>
    </source>
</evidence>
<comment type="caution">
    <text evidence="2">The sequence shown here is derived from an EMBL/GenBank/DDBJ whole genome shotgun (WGS) entry which is preliminary data.</text>
</comment>
<feature type="region of interest" description="Disordered" evidence="1">
    <location>
        <begin position="65"/>
        <end position="103"/>
    </location>
</feature>
<dbReference type="Proteomes" id="UP000799777">
    <property type="component" value="Unassembled WGS sequence"/>
</dbReference>